<protein>
    <submittedName>
        <fullName evidence="1">Peptide deformylase</fullName>
    </submittedName>
</protein>
<proteinExistence type="predicted"/>
<name>A0A2V0QJJ8_PSESF</name>
<dbReference type="Proteomes" id="UP000247480">
    <property type="component" value="Unassembled WGS sequence"/>
</dbReference>
<dbReference type="AlphaFoldDB" id="A0A2V0QJJ8"/>
<dbReference type="EMBL" id="BGJZ01000201">
    <property type="protein sequence ID" value="GBH10828.1"/>
    <property type="molecule type" value="Genomic_DNA"/>
</dbReference>
<reference evidence="1 2" key="1">
    <citation type="submission" date="2018-04" db="EMBL/GenBank/DDBJ databases">
        <title>Draft genome sequence of Pseudomonas syringae pv. actinidiae biovar 1 strains isolated from kiwifruit in Kagawa prefecture.</title>
        <authorList>
            <person name="Tabuchi M."/>
            <person name="Saito M."/>
            <person name="Fujiwara S."/>
            <person name="Sasa N."/>
            <person name="Akimitsu K."/>
            <person name="Gomi K."/>
            <person name="Konishi-Sugita S."/>
            <person name="Hamano K."/>
            <person name="Kataoka I."/>
        </authorList>
    </citation>
    <scope>NUCLEOTIDE SEQUENCE [LARGE SCALE GENOMIC DNA]</scope>
    <source>
        <strain evidence="1 2">MAFF212206</strain>
    </source>
</reference>
<evidence type="ECO:0000313" key="2">
    <source>
        <dbReference type="Proteomes" id="UP000247480"/>
    </source>
</evidence>
<comment type="caution">
    <text evidence="1">The sequence shown here is derived from an EMBL/GenBank/DDBJ whole genome shotgun (WGS) entry which is preliminary data.</text>
</comment>
<organism evidence="1 2">
    <name type="scientific">Pseudomonas syringae pv. actinidiae</name>
    <dbReference type="NCBI Taxonomy" id="103796"/>
    <lineage>
        <taxon>Bacteria</taxon>
        <taxon>Pseudomonadati</taxon>
        <taxon>Pseudomonadota</taxon>
        <taxon>Gammaproteobacteria</taxon>
        <taxon>Pseudomonadales</taxon>
        <taxon>Pseudomonadaceae</taxon>
        <taxon>Pseudomonas</taxon>
        <taxon>Pseudomonas syringae</taxon>
    </lineage>
</organism>
<gene>
    <name evidence="1" type="ORF">KPSA1_04253</name>
</gene>
<sequence>MSQAVIRQCPGFFTQYPINHIGEGLVAQHLTRLRHQSIVGRVNKRQRKQALEMLVQLALSLCMPGITN</sequence>
<accession>A0A2V0QJJ8</accession>
<evidence type="ECO:0000313" key="1">
    <source>
        <dbReference type="EMBL" id="GBH10828.1"/>
    </source>
</evidence>